<keyword evidence="6" id="KW-0508">mRNA splicing</keyword>
<dbReference type="OrthoDB" id="423607at2759"/>
<organism evidence="11 12">
    <name type="scientific">Tribonema minus</name>
    <dbReference type="NCBI Taxonomy" id="303371"/>
    <lineage>
        <taxon>Eukaryota</taxon>
        <taxon>Sar</taxon>
        <taxon>Stramenopiles</taxon>
        <taxon>Ochrophyta</taxon>
        <taxon>PX clade</taxon>
        <taxon>Xanthophyceae</taxon>
        <taxon>Tribonematales</taxon>
        <taxon>Tribonemataceae</taxon>
        <taxon>Tribonema</taxon>
    </lineage>
</organism>
<proteinExistence type="inferred from homology"/>
<dbReference type="CDD" id="cd00201">
    <property type="entry name" value="WW"/>
    <property type="match status" value="1"/>
</dbReference>
<evidence type="ECO:0000256" key="6">
    <source>
        <dbReference type="ARBA" id="ARBA00023187"/>
    </source>
</evidence>
<dbReference type="InterPro" id="IPR006553">
    <property type="entry name" value="Leu-rich_rpt_Cys-con_subtyp"/>
</dbReference>
<dbReference type="SMART" id="SM00015">
    <property type="entry name" value="IQ"/>
    <property type="match status" value="8"/>
</dbReference>
<keyword evidence="5" id="KW-0694">RNA-binding</keyword>
<evidence type="ECO:0000313" key="11">
    <source>
        <dbReference type="EMBL" id="KAG5184809.1"/>
    </source>
</evidence>
<dbReference type="AlphaFoldDB" id="A0A836CGM1"/>
<dbReference type="InterPro" id="IPR001202">
    <property type="entry name" value="WW_dom"/>
</dbReference>
<evidence type="ECO:0000256" key="3">
    <source>
        <dbReference type="ARBA" id="ARBA00022664"/>
    </source>
</evidence>
<dbReference type="PROSITE" id="PS50020">
    <property type="entry name" value="WW_DOMAIN_2"/>
    <property type="match status" value="1"/>
</dbReference>
<dbReference type="InterPro" id="IPR047575">
    <property type="entry name" value="Sm"/>
</dbReference>
<dbReference type="Gene3D" id="1.20.5.190">
    <property type="match status" value="1"/>
</dbReference>
<dbReference type="InterPro" id="IPR010920">
    <property type="entry name" value="LSM_dom_sf"/>
</dbReference>
<gene>
    <name evidence="11" type="ORF">JKP88DRAFT_354359</name>
</gene>
<dbReference type="PROSITE" id="PS52002">
    <property type="entry name" value="SM"/>
    <property type="match status" value="1"/>
</dbReference>
<keyword evidence="8" id="KW-0687">Ribonucleoprotein</keyword>
<feature type="domain" description="WW" evidence="9">
    <location>
        <begin position="1044"/>
        <end position="1072"/>
    </location>
</feature>
<evidence type="ECO:0000256" key="7">
    <source>
        <dbReference type="ARBA" id="ARBA00023242"/>
    </source>
</evidence>
<feature type="domain" description="Sm" evidence="10">
    <location>
        <begin position="7"/>
        <end position="92"/>
    </location>
</feature>
<comment type="similarity">
    <text evidence="2">Belongs to the snRNP Sm proteins family.</text>
</comment>
<dbReference type="GO" id="GO:0000398">
    <property type="term" value="P:mRNA splicing, via spliceosome"/>
    <property type="evidence" value="ECO:0007669"/>
    <property type="project" value="InterPro"/>
</dbReference>
<name>A0A836CGM1_9STRA</name>
<evidence type="ECO:0000256" key="1">
    <source>
        <dbReference type="ARBA" id="ARBA00004123"/>
    </source>
</evidence>
<evidence type="ECO:0000259" key="10">
    <source>
        <dbReference type="PROSITE" id="PS52002"/>
    </source>
</evidence>
<dbReference type="FunFam" id="2.30.30.100:FF:000007">
    <property type="entry name" value="U6 snRNA-associated Sm-like protein LSm3"/>
    <property type="match status" value="1"/>
</dbReference>
<dbReference type="InterPro" id="IPR001163">
    <property type="entry name" value="Sm_dom_euk/arc"/>
</dbReference>
<sequence>MSTSVEEPLDLIRLSLDERVYVKCRGDRELRGKLHAYDQHLNLVLGEVEETVTTVEIEEETEEELVTTSKRNVEMLFVRGDMASKAESADQRNRTVRSFMLNFLEDRDGSIKKRLDLGLHQVESGRAVTDAVVQEVARACPQLRGLALRGCAALTDAALWAVARHLAATLRDLSLAGCARVTAVGLRSLALTCRALEGLDVSRVPAIDDVTLSAAALIIPRMPHLTRRSALPPLAATAAVASAAAAAARVIAGGQWQLRTLSLEGCAAVSDVGAADLARASPSLTRLNVSHCARVGEYGDGALVALGRHCARLRRLEAVGCHRGCPELEALLLTGCAAVTGAAVAALAERCPLLAELSLSGCAALADADLAALAAGCARLRRLDVSGCPRITARGAAALARGLRALAELDLSHCAGVDDAALAAVARCGGAARCLRLRGCAAVTEAGVEALAVACPGVRRLDLSGCPQIGRLFLSRLCQAALAGVARCGDARLVCACRLPFSEPAHEYFGLQPRPDSAIRQAEIALRQAHAANVIQCAARRHLLRRRQLERRRRKLLARSIVALQALARAHLTRAWYREWRKQVLRQRGATRVQMAWRALQARRRTRAIRDGHAARVGRGAAALALQCAWRRRAARGRAQARRDARAVRLLAAARVRARREVSARHMQRMGHAARKEAQRRREVIVLQVEAEKVRQTAAIKVCGVVMVRRAQCRLRRLRAARRRESERWRAAVRLQRWWRCRLARTVLAIMKFTHSAAGCGYTEGAAADAELRRQHALGAAAVTIQSFWRAVRGRQLSKLQLALCVARRLRSEAANKIQRVWRGHRGRARHARLRAEAGAAALRERMALRVQRVFRGHVGRGAAEARRALRAVESRARPLLQQREALAAREDAESAALRQSRATLEPERLRAQALAEELDHAVVTKDLYTDSDKLSGVPQRFLTKFLQVRLQELRAASDAKLKALEHSCEQQAKKVRHTQRLLRQVRKELNAIGGGAADKVRLERSNRIRRRVRAERGAATTIQRHFRGWRVRRAVWSWCRDYWVAQEDPATGDMYYYNTWSQEARWTKPLEISLFERAPAQRRSRASARPRNPPTIVASVDPNGGWVAMVARGAAGGADTPLWHHTGTLQYRWSAPNDGGGGSGGDAAFEAEAGTRAVAMAHAAGRGFAVLRPIGERGWEEVVATEEEPTSNLKLGAAAARSLVYYRNSATHEARWSLSPRSAFGEGFAAARATRHDGRAVGDASTGGDGERQVELWRGADDVASDTVFYE</sequence>
<dbReference type="SMART" id="SM00651">
    <property type="entry name" value="Sm"/>
    <property type="match status" value="1"/>
</dbReference>
<evidence type="ECO:0000256" key="4">
    <source>
        <dbReference type="ARBA" id="ARBA00022728"/>
    </source>
</evidence>
<dbReference type="Gene3D" id="2.30.30.100">
    <property type="match status" value="1"/>
</dbReference>
<dbReference type="SUPFAM" id="SSF50182">
    <property type="entry name" value="Sm-like ribonucleoproteins"/>
    <property type="match status" value="1"/>
</dbReference>
<dbReference type="InterPro" id="IPR057207">
    <property type="entry name" value="FBXL15_LRR"/>
</dbReference>
<keyword evidence="7" id="KW-0539">Nucleus</keyword>
<dbReference type="PANTHER" id="PTHR13318:SF190">
    <property type="entry name" value="PARTNER OF PAIRED, ISOFORM B"/>
    <property type="match status" value="1"/>
</dbReference>
<evidence type="ECO:0000259" key="9">
    <source>
        <dbReference type="PROSITE" id="PS50020"/>
    </source>
</evidence>
<dbReference type="GO" id="GO:0005681">
    <property type="term" value="C:spliceosomal complex"/>
    <property type="evidence" value="ECO:0007669"/>
    <property type="project" value="UniProtKB-KW"/>
</dbReference>
<dbReference type="GO" id="GO:0120115">
    <property type="term" value="C:Lsm2-8 complex"/>
    <property type="evidence" value="ECO:0007669"/>
    <property type="project" value="UniProtKB-ARBA"/>
</dbReference>
<comment type="subcellular location">
    <subcellularLocation>
        <location evidence="1">Nucleus</location>
    </subcellularLocation>
</comment>
<keyword evidence="4" id="KW-0747">Spliceosome</keyword>
<keyword evidence="12" id="KW-1185">Reference proteome</keyword>
<dbReference type="GO" id="GO:0019005">
    <property type="term" value="C:SCF ubiquitin ligase complex"/>
    <property type="evidence" value="ECO:0007669"/>
    <property type="project" value="TreeGrafter"/>
</dbReference>
<dbReference type="GO" id="GO:0031146">
    <property type="term" value="P:SCF-dependent proteasomal ubiquitin-dependent protein catabolic process"/>
    <property type="evidence" value="ECO:0007669"/>
    <property type="project" value="TreeGrafter"/>
</dbReference>
<evidence type="ECO:0000256" key="5">
    <source>
        <dbReference type="ARBA" id="ARBA00022884"/>
    </source>
</evidence>
<dbReference type="Pfam" id="PF25372">
    <property type="entry name" value="DUF7885"/>
    <property type="match status" value="1"/>
</dbReference>
<keyword evidence="3" id="KW-0507">mRNA processing</keyword>
<dbReference type="Proteomes" id="UP000664859">
    <property type="component" value="Unassembled WGS sequence"/>
</dbReference>
<dbReference type="PROSITE" id="PS50096">
    <property type="entry name" value="IQ"/>
    <property type="match status" value="6"/>
</dbReference>
<dbReference type="InterPro" id="IPR034105">
    <property type="entry name" value="Lsm3"/>
</dbReference>
<comment type="caution">
    <text evidence="11">The sequence shown here is derived from an EMBL/GenBank/DDBJ whole genome shotgun (WGS) entry which is preliminary data.</text>
</comment>
<dbReference type="CDD" id="cd01730">
    <property type="entry name" value="LSm3"/>
    <property type="match status" value="1"/>
</dbReference>
<dbReference type="Pfam" id="PF00612">
    <property type="entry name" value="IQ"/>
    <property type="match status" value="4"/>
</dbReference>
<accession>A0A836CGM1</accession>
<dbReference type="GO" id="GO:0003723">
    <property type="term" value="F:RNA binding"/>
    <property type="evidence" value="ECO:0007669"/>
    <property type="project" value="UniProtKB-KW"/>
</dbReference>
<dbReference type="SMART" id="SM00367">
    <property type="entry name" value="LRR_CC"/>
    <property type="match status" value="11"/>
</dbReference>
<dbReference type="InterPro" id="IPR000048">
    <property type="entry name" value="IQ_motif_EF-hand-BS"/>
</dbReference>
<evidence type="ECO:0000256" key="2">
    <source>
        <dbReference type="ARBA" id="ARBA00006850"/>
    </source>
</evidence>
<dbReference type="Gene3D" id="3.80.10.10">
    <property type="entry name" value="Ribonuclease Inhibitor"/>
    <property type="match status" value="2"/>
</dbReference>
<dbReference type="EMBL" id="JAFCMP010000150">
    <property type="protein sequence ID" value="KAG5184809.1"/>
    <property type="molecule type" value="Genomic_DNA"/>
</dbReference>
<evidence type="ECO:0000313" key="12">
    <source>
        <dbReference type="Proteomes" id="UP000664859"/>
    </source>
</evidence>
<protein>
    <submittedName>
        <fullName evidence="11">Uncharacterized protein</fullName>
    </submittedName>
</protein>
<evidence type="ECO:0000256" key="8">
    <source>
        <dbReference type="ARBA" id="ARBA00023274"/>
    </source>
</evidence>
<dbReference type="InterPro" id="IPR032675">
    <property type="entry name" value="LRR_dom_sf"/>
</dbReference>
<reference evidence="11" key="1">
    <citation type="submission" date="2021-02" db="EMBL/GenBank/DDBJ databases">
        <title>First Annotated Genome of the Yellow-green Alga Tribonema minus.</title>
        <authorList>
            <person name="Mahan K.M."/>
        </authorList>
    </citation>
    <scope>NUCLEOTIDE SEQUENCE</scope>
    <source>
        <strain evidence="11">UTEX B ZZ1240</strain>
    </source>
</reference>
<dbReference type="PANTHER" id="PTHR13318">
    <property type="entry name" value="PARTNER OF PAIRED, ISOFORM B-RELATED"/>
    <property type="match status" value="1"/>
</dbReference>
<dbReference type="SUPFAM" id="SSF52047">
    <property type="entry name" value="RNI-like"/>
    <property type="match status" value="1"/>
</dbReference>
<dbReference type="Pfam" id="PF01423">
    <property type="entry name" value="LSM"/>
    <property type="match status" value="1"/>
</dbReference>